<dbReference type="EMBL" id="LAZR01016137">
    <property type="protein sequence ID" value="KKM05800.1"/>
    <property type="molecule type" value="Genomic_DNA"/>
</dbReference>
<dbReference type="AlphaFoldDB" id="A0A0F9H457"/>
<gene>
    <name evidence="1" type="ORF">LCGC14_1750420</name>
</gene>
<reference evidence="1" key="1">
    <citation type="journal article" date="2015" name="Nature">
        <title>Complex archaea that bridge the gap between prokaryotes and eukaryotes.</title>
        <authorList>
            <person name="Spang A."/>
            <person name="Saw J.H."/>
            <person name="Jorgensen S.L."/>
            <person name="Zaremba-Niedzwiedzka K."/>
            <person name="Martijn J."/>
            <person name="Lind A.E."/>
            <person name="van Eijk R."/>
            <person name="Schleper C."/>
            <person name="Guy L."/>
            <person name="Ettema T.J."/>
        </authorList>
    </citation>
    <scope>NUCLEOTIDE SEQUENCE</scope>
</reference>
<accession>A0A0F9H457</accession>
<comment type="caution">
    <text evidence="1">The sequence shown here is derived from an EMBL/GenBank/DDBJ whole genome shotgun (WGS) entry which is preliminary data.</text>
</comment>
<evidence type="ECO:0000313" key="1">
    <source>
        <dbReference type="EMBL" id="KKM05800.1"/>
    </source>
</evidence>
<protein>
    <submittedName>
        <fullName evidence="1">Uncharacterized protein</fullName>
    </submittedName>
</protein>
<sequence length="119" mass="13727">MCAYRDRKGGNAIDIKKEIDKPYEGVYLGFKGITTKIGEQKIYKFRMASGRLLEIYGFTMLNRVMENIITGEQCRITYLGTENVETKFGMKDVHQVKVEVDDEFQVNVEDIDDEPTTPF</sequence>
<proteinExistence type="predicted"/>
<name>A0A0F9H457_9ZZZZ</name>
<organism evidence="1">
    <name type="scientific">marine sediment metagenome</name>
    <dbReference type="NCBI Taxonomy" id="412755"/>
    <lineage>
        <taxon>unclassified sequences</taxon>
        <taxon>metagenomes</taxon>
        <taxon>ecological metagenomes</taxon>
    </lineage>
</organism>